<evidence type="ECO:0000259" key="3">
    <source>
        <dbReference type="PROSITE" id="PS50097"/>
    </source>
</evidence>
<dbReference type="PROSITE" id="PS50097">
    <property type="entry name" value="BTB"/>
    <property type="match status" value="2"/>
</dbReference>
<dbReference type="KEGG" id="bfo:118405247"/>
<evidence type="ECO:0000256" key="2">
    <source>
        <dbReference type="ARBA" id="ARBA00022737"/>
    </source>
</evidence>
<dbReference type="GeneID" id="118405247"/>
<dbReference type="InterPro" id="IPR011333">
    <property type="entry name" value="SKP1/BTB/POZ_sf"/>
</dbReference>
<dbReference type="OMA" id="DIRANHA"/>
<dbReference type="SMART" id="SM00875">
    <property type="entry name" value="BACK"/>
    <property type="match status" value="1"/>
</dbReference>
<evidence type="ECO:0000313" key="4">
    <source>
        <dbReference type="Proteomes" id="UP000001554"/>
    </source>
</evidence>
<dbReference type="SUPFAM" id="SSF54695">
    <property type="entry name" value="POZ domain"/>
    <property type="match status" value="2"/>
</dbReference>
<reference evidence="5" key="2">
    <citation type="submission" date="2025-08" db="UniProtKB">
        <authorList>
            <consortium name="RefSeq"/>
        </authorList>
    </citation>
    <scope>IDENTIFICATION</scope>
    <source>
        <strain evidence="5">S238N-H82</strain>
        <tissue evidence="5">Testes</tissue>
    </source>
</reference>
<dbReference type="SUPFAM" id="SSF117281">
    <property type="entry name" value="Kelch motif"/>
    <property type="match status" value="1"/>
</dbReference>
<dbReference type="PANTHER" id="PTHR45632">
    <property type="entry name" value="LD33804P"/>
    <property type="match status" value="1"/>
</dbReference>
<sequence>MASQNLADDNLQHKTGAHEPSFIHAVKLQEAIESLQKDGLLCDITLCETHNVHQVVLAASSPFLEVCFNKNQKASLNDSFNKHPERAVKELINYIYTSKLLLTSETVDDIRLLGKLLQLPFVVETCDGFSKGSSDSVFSNHSFAKDFLDKLGKLQKAESLCDVDILVENCAIKAHRVVLAASGDYFRAMFTGGMKECRQSQVELYCLSTQGVSSCIEFIYNSDIEFKGVEHAETVLTTACMLQLPLVVELCCQYLKKMLHVNSCMHVASLAALYNLNSLKSAVDQFVFKNFLKFSQTDNFLNLPADEVSFYIDNDRLEVRTELEVFDAVVKWIKLEKRTRLQYARGLMSCVRFPLLYPEDLREHVIVVDFMLQDQGCKALIEEAMTYHSNPYLENKLQNKRTKVRSDSPSIVILGGETRSEQVGQAMQRLLGDGPEATQVYSMMFWDQNAETDSEWRPLSSPGDIRANHAVAVMDGFLYFAGGSEVPGGQELARFFTIIADVSANMTACFRYDPRFDNWIHLAPMKNSRCHFSLLPWKGKLYAIGGSDDQLHTLASVEAYTTEVDSWEFVRSLEETICYHAGCVCNGTMYLSGGFNDDEFTNHMFTYDPSAGVTYRKPMQYARFLHSMCAVGSNTIVIIGGRAQDDTFNQVELYDITTDTCSVVAPMLQPRSLMGTVVIRNKVYVLGGNDGKENEPTDLVQSYNVDRNEWKVVSKLPHGRSCLTACTIHLPRKVRYREEM</sequence>
<evidence type="ECO:0000256" key="1">
    <source>
        <dbReference type="ARBA" id="ARBA00022441"/>
    </source>
</evidence>
<dbReference type="Pfam" id="PF00651">
    <property type="entry name" value="BTB"/>
    <property type="match status" value="2"/>
</dbReference>
<dbReference type="Proteomes" id="UP000001554">
    <property type="component" value="Chromosome 18"/>
</dbReference>
<keyword evidence="2" id="KW-0677">Repeat</keyword>
<dbReference type="InterPro" id="IPR006652">
    <property type="entry name" value="Kelch_1"/>
</dbReference>
<feature type="domain" description="BTB" evidence="3">
    <location>
        <begin position="161"/>
        <end position="228"/>
    </location>
</feature>
<protein>
    <submittedName>
        <fullName evidence="5">Kelch-like protein 9</fullName>
    </submittedName>
</protein>
<feature type="domain" description="BTB" evidence="3">
    <location>
        <begin position="52"/>
        <end position="104"/>
    </location>
</feature>
<dbReference type="PANTHER" id="PTHR45632:SF13">
    <property type="entry name" value="KELCH-LIKE PROTEIN 26"/>
    <property type="match status" value="1"/>
</dbReference>
<dbReference type="Gene3D" id="2.120.10.80">
    <property type="entry name" value="Kelch-type beta propeller"/>
    <property type="match status" value="1"/>
</dbReference>
<dbReference type="Gene3D" id="1.25.40.420">
    <property type="match status" value="1"/>
</dbReference>
<keyword evidence="1" id="KW-0880">Kelch repeat</keyword>
<dbReference type="SMART" id="SM00225">
    <property type="entry name" value="BTB"/>
    <property type="match status" value="2"/>
</dbReference>
<dbReference type="InterPro" id="IPR015915">
    <property type="entry name" value="Kelch-typ_b-propeller"/>
</dbReference>
<name>A0A9J7HIZ1_BRAFL</name>
<dbReference type="Gene3D" id="3.30.710.10">
    <property type="entry name" value="Potassium Channel Kv1.1, Chain A"/>
    <property type="match status" value="2"/>
</dbReference>
<accession>A0A9J7HIZ1</accession>
<gene>
    <name evidence="5" type="primary">LOC118405247</name>
</gene>
<reference evidence="4" key="1">
    <citation type="journal article" date="2020" name="Nat. Ecol. Evol.">
        <title>Deeply conserved synteny resolves early events in vertebrate evolution.</title>
        <authorList>
            <person name="Simakov O."/>
            <person name="Marletaz F."/>
            <person name="Yue J.X."/>
            <person name="O'Connell B."/>
            <person name="Jenkins J."/>
            <person name="Brandt A."/>
            <person name="Calef R."/>
            <person name="Tung C.H."/>
            <person name="Huang T.K."/>
            <person name="Schmutz J."/>
            <person name="Satoh N."/>
            <person name="Yu J.K."/>
            <person name="Putnam N.H."/>
            <person name="Green R.E."/>
            <person name="Rokhsar D.S."/>
        </authorList>
    </citation>
    <scope>NUCLEOTIDE SEQUENCE [LARGE SCALE GENOMIC DNA]</scope>
    <source>
        <strain evidence="4">S238N-H82</strain>
    </source>
</reference>
<proteinExistence type="predicted"/>
<dbReference type="InterPro" id="IPR011705">
    <property type="entry name" value="BACK"/>
</dbReference>
<dbReference type="FunFam" id="1.25.40.420:FF:000001">
    <property type="entry name" value="Kelch-like family member 12"/>
    <property type="match status" value="1"/>
</dbReference>
<dbReference type="RefSeq" id="XP_035660535.1">
    <property type="nucleotide sequence ID" value="XM_035804642.1"/>
</dbReference>
<dbReference type="Pfam" id="PF01344">
    <property type="entry name" value="Kelch_1"/>
    <property type="match status" value="4"/>
</dbReference>
<dbReference type="Pfam" id="PF07707">
    <property type="entry name" value="BACK"/>
    <property type="match status" value="1"/>
</dbReference>
<keyword evidence="4" id="KW-1185">Reference proteome</keyword>
<dbReference type="SMART" id="SM00612">
    <property type="entry name" value="Kelch"/>
    <property type="match status" value="4"/>
</dbReference>
<dbReference type="InterPro" id="IPR000210">
    <property type="entry name" value="BTB/POZ_dom"/>
</dbReference>
<dbReference type="OrthoDB" id="10024227at2759"/>
<dbReference type="AlphaFoldDB" id="A0A9J7HIZ1"/>
<evidence type="ECO:0000313" key="5">
    <source>
        <dbReference type="RefSeq" id="XP_035660535.1"/>
    </source>
</evidence>
<organism evidence="4 5">
    <name type="scientific">Branchiostoma floridae</name>
    <name type="common">Florida lancelet</name>
    <name type="synonym">Amphioxus</name>
    <dbReference type="NCBI Taxonomy" id="7739"/>
    <lineage>
        <taxon>Eukaryota</taxon>
        <taxon>Metazoa</taxon>
        <taxon>Chordata</taxon>
        <taxon>Cephalochordata</taxon>
        <taxon>Leptocardii</taxon>
        <taxon>Amphioxiformes</taxon>
        <taxon>Branchiostomatidae</taxon>
        <taxon>Branchiostoma</taxon>
    </lineage>
</organism>